<proteinExistence type="predicted"/>
<accession>A0ACC2N589</accession>
<organism evidence="1 2">
    <name type="scientific">Eretmocerus hayati</name>
    <dbReference type="NCBI Taxonomy" id="131215"/>
    <lineage>
        <taxon>Eukaryota</taxon>
        <taxon>Metazoa</taxon>
        <taxon>Ecdysozoa</taxon>
        <taxon>Arthropoda</taxon>
        <taxon>Hexapoda</taxon>
        <taxon>Insecta</taxon>
        <taxon>Pterygota</taxon>
        <taxon>Neoptera</taxon>
        <taxon>Endopterygota</taxon>
        <taxon>Hymenoptera</taxon>
        <taxon>Apocrita</taxon>
        <taxon>Proctotrupomorpha</taxon>
        <taxon>Chalcidoidea</taxon>
        <taxon>Aphelinidae</taxon>
        <taxon>Aphelininae</taxon>
        <taxon>Eretmocerus</taxon>
    </lineage>
</organism>
<name>A0ACC2N589_9HYME</name>
<evidence type="ECO:0000313" key="2">
    <source>
        <dbReference type="Proteomes" id="UP001239111"/>
    </source>
</evidence>
<sequence>MNEGSQTEPNAGGASLTQASDLNDITMEVQHQEHTVAHNIPAHKVATDSARQFSLYDAKPPVRVELSMRNLNSLNLERLFKARGNANNAQTQQTNSSGTMKRSRAEASSIPNSSQNGHIDSAQSSYGWVSPKSKRTARIPASQSSEDFSFSGPNRYSFLDGSSEIERSFASYTRNSTASLSRMPPPVDRSIAGSSNFLHPPTQPQPGAIYSQDPASRESYDWPPLPNQRGSTSRPPPQDRLTQQTAPAAAPPRERPSDSSNTDAAVQRSNEATAAKHIRPPPIHTDGTSSNVEKEKKAEFEQLRNAKLNRIALNPQSMPHKHIRHNHMSPNRDSPYIARNETNSWNNASGAANYLFPSEPPQSQPSFNKMLDEIRNQVTSSIQAQLQSVVSLITLNSQRIDKILNFLQHPNGFPSI</sequence>
<evidence type="ECO:0000313" key="1">
    <source>
        <dbReference type="EMBL" id="KAJ8666355.1"/>
    </source>
</evidence>
<dbReference type="Proteomes" id="UP001239111">
    <property type="component" value="Chromosome 4"/>
</dbReference>
<protein>
    <submittedName>
        <fullName evidence="1">Uncharacterized protein</fullName>
    </submittedName>
</protein>
<comment type="caution">
    <text evidence="1">The sequence shown here is derived from an EMBL/GenBank/DDBJ whole genome shotgun (WGS) entry which is preliminary data.</text>
</comment>
<gene>
    <name evidence="1" type="ORF">QAD02_008017</name>
</gene>
<dbReference type="EMBL" id="CM056744">
    <property type="protein sequence ID" value="KAJ8666355.1"/>
    <property type="molecule type" value="Genomic_DNA"/>
</dbReference>
<reference evidence="1" key="1">
    <citation type="submission" date="2023-04" db="EMBL/GenBank/DDBJ databases">
        <title>A chromosome-level genome assembly of the parasitoid wasp Eretmocerus hayati.</title>
        <authorList>
            <person name="Zhong Y."/>
            <person name="Liu S."/>
            <person name="Liu Y."/>
        </authorList>
    </citation>
    <scope>NUCLEOTIDE SEQUENCE</scope>
    <source>
        <strain evidence="1">ZJU_SS_LIU_2023</strain>
    </source>
</reference>
<keyword evidence="2" id="KW-1185">Reference proteome</keyword>